<evidence type="ECO:0000313" key="2">
    <source>
        <dbReference type="EMBL" id="GID65408.1"/>
    </source>
</evidence>
<reference evidence="2" key="1">
    <citation type="submission" date="2021-01" db="EMBL/GenBank/DDBJ databases">
        <title>Whole genome shotgun sequence of Actinoplanes cyaneus NBRC 14990.</title>
        <authorList>
            <person name="Komaki H."/>
            <person name="Tamura T."/>
        </authorList>
    </citation>
    <scope>NUCLEOTIDE SEQUENCE</scope>
    <source>
        <strain evidence="2">NBRC 14990</strain>
    </source>
</reference>
<keyword evidence="1" id="KW-1133">Transmembrane helix</keyword>
<sequence>MPTKARWRTGVLAVLALVSVGFIAWTTTADTDLSDTVAATAGLLIGAGSLAVGIMQLLQTPSAPKVSAVAEAAKLGDDIRQQWLDEATARSVGSAAILPVTWNVEVSEVADADQPDNPWQTVGMGMLNGDFTTAAEEIAKEYRRVDNGR</sequence>
<dbReference type="AlphaFoldDB" id="A0A919M5N8"/>
<comment type="caution">
    <text evidence="2">The sequence shown here is derived from an EMBL/GenBank/DDBJ whole genome shotgun (WGS) entry which is preliminary data.</text>
</comment>
<dbReference type="EMBL" id="BOMH01000025">
    <property type="protein sequence ID" value="GID65408.1"/>
    <property type="molecule type" value="Genomic_DNA"/>
</dbReference>
<proteinExistence type="predicted"/>
<dbReference type="RefSeq" id="WP_203741438.1">
    <property type="nucleotide sequence ID" value="NZ_BAAAUC010000116.1"/>
</dbReference>
<keyword evidence="1" id="KW-0812">Transmembrane</keyword>
<gene>
    <name evidence="2" type="ORF">Acy02nite_32890</name>
</gene>
<keyword evidence="3" id="KW-1185">Reference proteome</keyword>
<keyword evidence="1" id="KW-0472">Membrane</keyword>
<organism evidence="2 3">
    <name type="scientific">Actinoplanes cyaneus</name>
    <dbReference type="NCBI Taxonomy" id="52696"/>
    <lineage>
        <taxon>Bacteria</taxon>
        <taxon>Bacillati</taxon>
        <taxon>Actinomycetota</taxon>
        <taxon>Actinomycetes</taxon>
        <taxon>Micromonosporales</taxon>
        <taxon>Micromonosporaceae</taxon>
        <taxon>Actinoplanes</taxon>
    </lineage>
</organism>
<accession>A0A919M5N8</accession>
<evidence type="ECO:0000313" key="3">
    <source>
        <dbReference type="Proteomes" id="UP000619479"/>
    </source>
</evidence>
<protein>
    <submittedName>
        <fullName evidence="2">Uncharacterized protein</fullName>
    </submittedName>
</protein>
<feature type="transmembrane region" description="Helical" evidence="1">
    <location>
        <begin position="39"/>
        <end position="58"/>
    </location>
</feature>
<dbReference type="Proteomes" id="UP000619479">
    <property type="component" value="Unassembled WGS sequence"/>
</dbReference>
<evidence type="ECO:0000256" key="1">
    <source>
        <dbReference type="SAM" id="Phobius"/>
    </source>
</evidence>
<name>A0A919M5N8_9ACTN</name>